<dbReference type="EMBL" id="CBSZ010000083">
    <property type="protein sequence ID" value="CDH23368.1"/>
    <property type="molecule type" value="Genomic_DNA"/>
</dbReference>
<comment type="caution">
    <text evidence="1">The sequence shown here is derived from an EMBL/GenBank/DDBJ whole genome shotgun (WGS) entry which is preliminary data.</text>
</comment>
<reference evidence="1" key="1">
    <citation type="submission" date="2013-07" db="EMBL/GenBank/DDBJ databases">
        <title>Sub-species coevolution in mutualistic symbiosis.</title>
        <authorList>
            <person name="Murfin K."/>
            <person name="Klassen J."/>
            <person name="Lee M."/>
            <person name="Forst S."/>
            <person name="Stock P."/>
            <person name="Goodrich-Blair H."/>
        </authorList>
    </citation>
    <scope>NUCLEOTIDE SEQUENCE [LARGE SCALE GENOMIC DNA]</scope>
    <source>
        <strain evidence="1">Kraussei Becker Underwood</strain>
    </source>
</reference>
<sequence>MCQNGSVLKQPFNNGSVHYEDDNSGYRSGKNVFQIHGVDAQSETVLKKQLPRERDWSNRTAQANAIRGLLSEFGIVIVQGVRLPEILESVSNSLPDIFRQLFQQLGEHLKELDRQVIEPEQKIQHWHR</sequence>
<dbReference type="AlphaFoldDB" id="A0A077PQM0"/>
<name>A0A077PQM0_XENBV</name>
<dbReference type="HOGENOM" id="CLU_1958721_0_0_6"/>
<protein>
    <recommendedName>
        <fullName evidence="3">Transposase</fullName>
    </recommendedName>
</protein>
<organism evidence="1 2">
    <name type="scientific">Xenorhabdus bovienii str. kraussei Becker Underwood</name>
    <dbReference type="NCBI Taxonomy" id="1398204"/>
    <lineage>
        <taxon>Bacteria</taxon>
        <taxon>Pseudomonadati</taxon>
        <taxon>Pseudomonadota</taxon>
        <taxon>Gammaproteobacteria</taxon>
        <taxon>Enterobacterales</taxon>
        <taxon>Morganellaceae</taxon>
        <taxon>Xenorhabdus</taxon>
    </lineage>
</organism>
<gene>
    <name evidence="1" type="ORF">XBKB1_1730020</name>
</gene>
<evidence type="ECO:0000313" key="2">
    <source>
        <dbReference type="Proteomes" id="UP000028493"/>
    </source>
</evidence>
<proteinExistence type="predicted"/>
<accession>A0A077PQM0</accession>
<evidence type="ECO:0008006" key="3">
    <source>
        <dbReference type="Google" id="ProtNLM"/>
    </source>
</evidence>
<evidence type="ECO:0000313" key="1">
    <source>
        <dbReference type="EMBL" id="CDH23368.1"/>
    </source>
</evidence>
<dbReference type="Proteomes" id="UP000028493">
    <property type="component" value="Unassembled WGS sequence"/>
</dbReference>